<accession>A0A699GR39</accession>
<evidence type="ECO:0000313" key="1">
    <source>
        <dbReference type="EMBL" id="GEV86191.1"/>
    </source>
</evidence>
<dbReference type="AlphaFoldDB" id="A0A699GR39"/>
<reference evidence="1" key="1">
    <citation type="journal article" date="2019" name="Sci. Rep.">
        <title>Draft genome of Tanacetum cinerariifolium, the natural source of mosquito coil.</title>
        <authorList>
            <person name="Yamashiro T."/>
            <person name="Shiraishi A."/>
            <person name="Satake H."/>
            <person name="Nakayama K."/>
        </authorList>
    </citation>
    <scope>NUCLEOTIDE SEQUENCE</scope>
</reference>
<protein>
    <submittedName>
        <fullName evidence="1">Phospholipase-like protein</fullName>
    </submittedName>
</protein>
<gene>
    <name evidence="1" type="ORF">Tci_158168</name>
</gene>
<comment type="caution">
    <text evidence="1">The sequence shown here is derived from an EMBL/GenBank/DDBJ whole genome shotgun (WGS) entry which is preliminary data.</text>
</comment>
<proteinExistence type="predicted"/>
<sequence length="385" mass="43933">MSNRLESRRKPKKPRKICNFVGRVRGSKVFIGNFTYEYDFVVLTDTTSVIVHYLGLVVFGKPFVEKTGLIYDKEEGTVLFEKDNEKFIFKMPHKMEMFKHIDFKDIKTDCIPPFFIEGDDNHEKTYYSDSLNLGPKYKYDESVSKAIQGLMKIKSERSNQEGVTSSVKLLLEIKGLLLVKPNCERLFRDTVFGPWLDIQSHDKDSHMMHYVLQHQLSNPNVALISSPEEMRQAWFMASVNIIKGLANQDGKFFHDDKARVNCIEHNNGMCGDTEVAKFVQDEEARVNGIGHHNEMCGDIEDGSFVEGIDETICLKSNQMLVEEGDDVLDFEGDGVHLSQTNDVIQQEPSSHLDDLIEIDGENVKDGFTISQDHLHLLIKALESKT</sequence>
<organism evidence="1">
    <name type="scientific">Tanacetum cinerariifolium</name>
    <name type="common">Dalmatian daisy</name>
    <name type="synonym">Chrysanthemum cinerariifolium</name>
    <dbReference type="NCBI Taxonomy" id="118510"/>
    <lineage>
        <taxon>Eukaryota</taxon>
        <taxon>Viridiplantae</taxon>
        <taxon>Streptophyta</taxon>
        <taxon>Embryophyta</taxon>
        <taxon>Tracheophyta</taxon>
        <taxon>Spermatophyta</taxon>
        <taxon>Magnoliopsida</taxon>
        <taxon>eudicotyledons</taxon>
        <taxon>Gunneridae</taxon>
        <taxon>Pentapetalae</taxon>
        <taxon>asterids</taxon>
        <taxon>campanulids</taxon>
        <taxon>Asterales</taxon>
        <taxon>Asteraceae</taxon>
        <taxon>Asteroideae</taxon>
        <taxon>Anthemideae</taxon>
        <taxon>Anthemidinae</taxon>
        <taxon>Tanacetum</taxon>
    </lineage>
</organism>
<name>A0A699GR39_TANCI</name>
<dbReference type="EMBL" id="BKCJ010036772">
    <property type="protein sequence ID" value="GEV86191.1"/>
    <property type="molecule type" value="Genomic_DNA"/>
</dbReference>